<dbReference type="SUPFAM" id="SSF101148">
    <property type="entry name" value="Plant invertase/pectin methylesterase inhibitor"/>
    <property type="match status" value="1"/>
</dbReference>
<comment type="caution">
    <text evidence="2">The sequence shown here is derived from an EMBL/GenBank/DDBJ whole genome shotgun (WGS) entry which is preliminary data.</text>
</comment>
<dbReference type="InterPro" id="IPR035513">
    <property type="entry name" value="Invertase/methylesterase_inhib"/>
</dbReference>
<evidence type="ECO:0000313" key="2">
    <source>
        <dbReference type="EMBL" id="CAA7057744.1"/>
    </source>
</evidence>
<gene>
    <name evidence="2" type="ORF">MERR_LOCUS44980</name>
</gene>
<dbReference type="PANTHER" id="PTHR31890:SF9">
    <property type="entry name" value="PLANT INVERTASE_PECTIN METHYLESTERASE INHIBITOR SUPERFAMILY PROTEIN"/>
    <property type="match status" value="1"/>
</dbReference>
<reference evidence="2" key="1">
    <citation type="submission" date="2020-01" db="EMBL/GenBank/DDBJ databases">
        <authorList>
            <person name="Mishra B."/>
        </authorList>
    </citation>
    <scope>NUCLEOTIDE SEQUENCE [LARGE SCALE GENOMIC DNA]</scope>
</reference>
<evidence type="ECO:0000313" key="3">
    <source>
        <dbReference type="Proteomes" id="UP000467841"/>
    </source>
</evidence>
<evidence type="ECO:0000259" key="1">
    <source>
        <dbReference type="SMART" id="SM00856"/>
    </source>
</evidence>
<dbReference type="Proteomes" id="UP000467841">
    <property type="component" value="Unassembled WGS sequence"/>
</dbReference>
<dbReference type="SMART" id="SM00856">
    <property type="entry name" value="PMEI"/>
    <property type="match status" value="1"/>
</dbReference>
<feature type="domain" description="Pectinesterase inhibitor" evidence="1">
    <location>
        <begin position="1"/>
        <end position="132"/>
    </location>
</feature>
<dbReference type="Pfam" id="PF04043">
    <property type="entry name" value="PMEI"/>
    <property type="match status" value="1"/>
</dbReference>
<name>A0A6D2KZX6_9BRAS</name>
<dbReference type="EMBL" id="CACVBM020001706">
    <property type="protein sequence ID" value="CAA7057744.1"/>
    <property type="molecule type" value="Genomic_DNA"/>
</dbReference>
<dbReference type="OrthoDB" id="982528at2759"/>
<dbReference type="GO" id="GO:0004857">
    <property type="term" value="F:enzyme inhibitor activity"/>
    <property type="evidence" value="ECO:0007669"/>
    <property type="project" value="InterPro"/>
</dbReference>
<organism evidence="2 3">
    <name type="scientific">Microthlaspi erraticum</name>
    <dbReference type="NCBI Taxonomy" id="1685480"/>
    <lineage>
        <taxon>Eukaryota</taxon>
        <taxon>Viridiplantae</taxon>
        <taxon>Streptophyta</taxon>
        <taxon>Embryophyta</taxon>
        <taxon>Tracheophyta</taxon>
        <taxon>Spermatophyta</taxon>
        <taxon>Magnoliopsida</taxon>
        <taxon>eudicotyledons</taxon>
        <taxon>Gunneridae</taxon>
        <taxon>Pentapetalae</taxon>
        <taxon>rosids</taxon>
        <taxon>malvids</taxon>
        <taxon>Brassicales</taxon>
        <taxon>Brassicaceae</taxon>
        <taxon>Coluteocarpeae</taxon>
        <taxon>Microthlaspi</taxon>
    </lineage>
</organism>
<proteinExistence type="predicted"/>
<protein>
    <recommendedName>
        <fullName evidence="1">Pectinesterase inhibitor domain-containing protein</fullName>
    </recommendedName>
</protein>
<dbReference type="AlphaFoldDB" id="A0A6D2KZX6"/>
<accession>A0A6D2KZX6</accession>
<dbReference type="InterPro" id="IPR006501">
    <property type="entry name" value="Pectinesterase_inhib_dom"/>
</dbReference>
<keyword evidence="3" id="KW-1185">Reference proteome</keyword>
<dbReference type="Gene3D" id="1.20.140.40">
    <property type="entry name" value="Invertase/pectin methylesterase inhibitor family protein"/>
    <property type="match status" value="1"/>
</dbReference>
<dbReference type="PANTHER" id="PTHR31890">
    <property type="entry name" value="PLANT INVERTASE/PECTIN METHYLESTERASE INHIBITOR SUPERFAMILY PROTEIN"/>
    <property type="match status" value="1"/>
</dbReference>
<sequence>MYPAFCVKTLSAYPPVVSASTTFQAAQAVLRFSISQAQISASFAAKAAKENPNLKKQFAGCQDAFVTIIEHFNNAIRDLQKSPDVSKYEAMICTDNTAIVKNLVGKNGDMASKNMVNMTLMMEKIIDIAVGATIAVGG</sequence>